<accession>A0ABP9U6A7</accession>
<dbReference type="SUPFAM" id="SSF63380">
    <property type="entry name" value="Riboflavin synthase domain-like"/>
    <property type="match status" value="2"/>
</dbReference>
<proteinExistence type="predicted"/>
<evidence type="ECO:0000259" key="11">
    <source>
        <dbReference type="PROSITE" id="PS51177"/>
    </source>
</evidence>
<feature type="repeat" description="Lumazine-binding" evidence="10">
    <location>
        <begin position="1"/>
        <end position="102"/>
    </location>
</feature>
<dbReference type="InterPro" id="IPR001783">
    <property type="entry name" value="Lumazine-bd"/>
</dbReference>
<keyword evidence="13" id="KW-1185">Reference proteome</keyword>
<dbReference type="CDD" id="cd00402">
    <property type="entry name" value="Riboflavin_synthase_like"/>
    <property type="match status" value="1"/>
</dbReference>
<dbReference type="PANTHER" id="PTHR21098:SF12">
    <property type="entry name" value="RIBOFLAVIN SYNTHASE"/>
    <property type="match status" value="1"/>
</dbReference>
<evidence type="ECO:0000313" key="12">
    <source>
        <dbReference type="EMBL" id="GAA5414876.1"/>
    </source>
</evidence>
<dbReference type="InterPro" id="IPR017938">
    <property type="entry name" value="Riboflavin_synthase-like_b-brl"/>
</dbReference>
<comment type="caution">
    <text evidence="12">The sequence shown here is derived from an EMBL/GenBank/DDBJ whole genome shotgun (WGS) entry which is preliminary data.</text>
</comment>
<dbReference type="InterPro" id="IPR023366">
    <property type="entry name" value="ATP_synth_asu-like_sf"/>
</dbReference>
<comment type="pathway">
    <text evidence="3">Cofactor biosynthesis; riboflavin biosynthesis; riboflavin from 2-hydroxy-3-oxobutyl phosphate and 5-amino-6-(D-ribitylamino)uracil: step 2/2.</text>
</comment>
<dbReference type="RefSeq" id="WP_353290037.1">
    <property type="nucleotide sequence ID" value="NZ_BAABQM010000004.1"/>
</dbReference>
<sequence>MFTGIIEKKGIIHDIKIKHDMNNHIDGCYLRISEPSIQKAVKLGDSLAVNGVCLTIVDITDKYVEVDVMNETLNKTTIGSLKPNDEVNLEKALTLQDPLGGHLVLGHVDGLGKIISITEDGISKVFRFTTNSEILNLIAYKACIAIDGISLTVSALGEDYFEISAIPFTLQETVLGNKQVNDMVNLENDCMARYIFRYEQVKQGA</sequence>
<gene>
    <name evidence="12" type="ORF">UREOM_5870</name>
</gene>
<evidence type="ECO:0000256" key="5">
    <source>
        <dbReference type="ARBA" id="ARBA00013950"/>
    </source>
</evidence>
<dbReference type="Gene3D" id="2.40.30.20">
    <property type="match status" value="2"/>
</dbReference>
<keyword evidence="8" id="KW-0677">Repeat</keyword>
<evidence type="ECO:0000256" key="8">
    <source>
        <dbReference type="ARBA" id="ARBA00022737"/>
    </source>
</evidence>
<feature type="domain" description="Lumazine-binding" evidence="11">
    <location>
        <begin position="1"/>
        <end position="102"/>
    </location>
</feature>
<comment type="function">
    <text evidence="2">Catalyzes the dismutation of two molecules of 6,7-dimethyl-8-ribityllumazine, resulting in the formation of riboflavin and 5-amino-6-(D-ribitylamino)uracil.</text>
</comment>
<evidence type="ECO:0000256" key="10">
    <source>
        <dbReference type="PROSITE-ProRule" id="PRU00524"/>
    </source>
</evidence>
<evidence type="ECO:0000256" key="4">
    <source>
        <dbReference type="ARBA" id="ARBA00012827"/>
    </source>
</evidence>
<dbReference type="Pfam" id="PF00677">
    <property type="entry name" value="Lum_binding"/>
    <property type="match status" value="2"/>
</dbReference>
<dbReference type="PIRSF" id="PIRSF000498">
    <property type="entry name" value="Riboflavin_syn_A"/>
    <property type="match status" value="1"/>
</dbReference>
<keyword evidence="6" id="KW-0686">Riboflavin biosynthesis</keyword>
<dbReference type="NCBIfam" id="NF006767">
    <property type="entry name" value="PRK09289.1"/>
    <property type="match status" value="1"/>
</dbReference>
<reference evidence="12" key="1">
    <citation type="submission" date="2024-02" db="EMBL/GenBank/DDBJ databases">
        <title>Draft genome sequence of new strains in genus Ureaplasma.</title>
        <authorList>
            <person name="Nakajima Y."/>
            <person name="Segawa T."/>
        </authorList>
    </citation>
    <scope>NUCLEOTIDE SEQUENCE [LARGE SCALE GENOMIC DNA]</scope>
    <source>
        <strain evidence="12">OM1</strain>
    </source>
</reference>
<dbReference type="Proteomes" id="UP001449582">
    <property type="component" value="Unassembled WGS sequence"/>
</dbReference>
<evidence type="ECO:0000256" key="9">
    <source>
        <dbReference type="NCBIfam" id="TIGR00187"/>
    </source>
</evidence>
<evidence type="ECO:0000256" key="1">
    <source>
        <dbReference type="ARBA" id="ARBA00000968"/>
    </source>
</evidence>
<dbReference type="EMBL" id="BAABQM010000004">
    <property type="protein sequence ID" value="GAA5414876.1"/>
    <property type="molecule type" value="Genomic_DNA"/>
</dbReference>
<evidence type="ECO:0000256" key="7">
    <source>
        <dbReference type="ARBA" id="ARBA00022679"/>
    </source>
</evidence>
<protein>
    <recommendedName>
        <fullName evidence="5 9">Riboflavin synthase</fullName>
        <ecNumber evidence="4 9">2.5.1.9</ecNumber>
    </recommendedName>
</protein>
<feature type="repeat" description="Lumazine-binding" evidence="10">
    <location>
        <begin position="103"/>
        <end position="199"/>
    </location>
</feature>
<name>A0ABP9U6A7_9BACT</name>
<evidence type="ECO:0000313" key="13">
    <source>
        <dbReference type="Proteomes" id="UP001449582"/>
    </source>
</evidence>
<dbReference type="PROSITE" id="PS51177">
    <property type="entry name" value="LUMAZINE_BIND"/>
    <property type="match status" value="2"/>
</dbReference>
<evidence type="ECO:0000256" key="3">
    <source>
        <dbReference type="ARBA" id="ARBA00004887"/>
    </source>
</evidence>
<dbReference type="PANTHER" id="PTHR21098">
    <property type="entry name" value="RIBOFLAVIN SYNTHASE ALPHA CHAIN"/>
    <property type="match status" value="1"/>
</dbReference>
<dbReference type="EC" id="2.5.1.9" evidence="4 9"/>
<organism evidence="12 13">
    <name type="scientific">Ureaplasma ceti</name>
    <dbReference type="NCBI Taxonomy" id="3119530"/>
    <lineage>
        <taxon>Bacteria</taxon>
        <taxon>Bacillati</taxon>
        <taxon>Mycoplasmatota</taxon>
        <taxon>Mycoplasmoidales</taxon>
        <taxon>Mycoplasmoidaceae</taxon>
        <taxon>Ureaplasma</taxon>
    </lineage>
</organism>
<comment type="catalytic activity">
    <reaction evidence="1">
        <text>2 6,7-dimethyl-8-(1-D-ribityl)lumazine + H(+) = 5-amino-6-(D-ribitylamino)uracil + riboflavin</text>
        <dbReference type="Rhea" id="RHEA:20772"/>
        <dbReference type="ChEBI" id="CHEBI:15378"/>
        <dbReference type="ChEBI" id="CHEBI:15934"/>
        <dbReference type="ChEBI" id="CHEBI:57986"/>
        <dbReference type="ChEBI" id="CHEBI:58201"/>
        <dbReference type="EC" id="2.5.1.9"/>
    </reaction>
</comment>
<keyword evidence="7" id="KW-0808">Transferase</keyword>
<feature type="domain" description="Lumazine-binding" evidence="11">
    <location>
        <begin position="103"/>
        <end position="199"/>
    </location>
</feature>
<evidence type="ECO:0000256" key="2">
    <source>
        <dbReference type="ARBA" id="ARBA00002803"/>
    </source>
</evidence>
<dbReference type="InterPro" id="IPR026017">
    <property type="entry name" value="Lumazine-bd_dom"/>
</dbReference>
<dbReference type="NCBIfam" id="TIGR00187">
    <property type="entry name" value="ribE"/>
    <property type="match status" value="1"/>
</dbReference>
<evidence type="ECO:0000256" key="6">
    <source>
        <dbReference type="ARBA" id="ARBA00022619"/>
    </source>
</evidence>